<proteinExistence type="predicted"/>
<evidence type="ECO:0000313" key="2">
    <source>
        <dbReference type="Proteomes" id="UP000321562"/>
    </source>
</evidence>
<dbReference type="OrthoDB" id="9831429at2"/>
<dbReference type="RefSeq" id="WP_147100799.1">
    <property type="nucleotide sequence ID" value="NZ_JBHUFH010000037.1"/>
</dbReference>
<gene>
    <name evidence="1" type="ORF">FQV27_16780</name>
</gene>
<evidence type="ECO:0000313" key="1">
    <source>
        <dbReference type="EMBL" id="TXB65703.1"/>
    </source>
</evidence>
<protein>
    <submittedName>
        <fullName evidence="1">Uncharacterized protein</fullName>
    </submittedName>
</protein>
<name>A0A5C6RU08_9RHOB</name>
<keyword evidence="2" id="KW-1185">Reference proteome</keyword>
<dbReference type="Proteomes" id="UP000321562">
    <property type="component" value="Unassembled WGS sequence"/>
</dbReference>
<dbReference type="EMBL" id="VOPL01000009">
    <property type="protein sequence ID" value="TXB65703.1"/>
    <property type="molecule type" value="Genomic_DNA"/>
</dbReference>
<reference evidence="1 2" key="1">
    <citation type="submission" date="2019-08" db="EMBL/GenBank/DDBJ databases">
        <authorList>
            <person name="Ye J."/>
        </authorList>
    </citation>
    <scope>NUCLEOTIDE SEQUENCE [LARGE SCALE GENOMIC DNA]</scope>
    <source>
        <strain evidence="1 2">TK008</strain>
    </source>
</reference>
<organism evidence="1 2">
    <name type="scientific">Paracoccus aurantiacus</name>
    <dbReference type="NCBI Taxonomy" id="2599412"/>
    <lineage>
        <taxon>Bacteria</taxon>
        <taxon>Pseudomonadati</taxon>
        <taxon>Pseudomonadota</taxon>
        <taxon>Alphaproteobacteria</taxon>
        <taxon>Rhodobacterales</taxon>
        <taxon>Paracoccaceae</taxon>
        <taxon>Paracoccus</taxon>
    </lineage>
</organism>
<sequence>MNLIPAEPGLYFVRLSGDELISVNHNDLKRRDRCIMVNSENSKYGIAQNLRSRYLSYCRTFGSERVQFAVLGLSSGPAAIESKLHRHFGKYRMRGLSGRLNEWLAGIDPEAAYRQALAIINQHDDPSKPPETATVTVRSGPVRKKPALPVQKFTPEDIVQAATYLQAHGMSEALLSRCHHFGRQTYNDTITYFTGKTRLQGANNPVYAARLDFIMRGHMTGGEFDQLLQEALDTFPVPY</sequence>
<dbReference type="AlphaFoldDB" id="A0A5C6RU08"/>
<comment type="caution">
    <text evidence="1">The sequence shown here is derived from an EMBL/GenBank/DDBJ whole genome shotgun (WGS) entry which is preliminary data.</text>
</comment>
<accession>A0A5C6RU08</accession>